<name>A0ABQ4LGS6_9BACL</name>
<reference evidence="1 2" key="1">
    <citation type="submission" date="2021-03" db="EMBL/GenBank/DDBJ databases">
        <title>Antimicrobial resistance genes in bacteria isolated from Japanese honey, and their potential for conferring macrolide and lincosamide resistance in the American foulbrood pathogen Paenibacillus larvae.</title>
        <authorList>
            <person name="Okamoto M."/>
            <person name="Kumagai M."/>
            <person name="Kanamori H."/>
            <person name="Takamatsu D."/>
        </authorList>
    </citation>
    <scope>NUCLEOTIDE SEQUENCE [LARGE SCALE GENOMIC DNA]</scope>
    <source>
        <strain evidence="1 2">J21TS7</strain>
    </source>
</reference>
<accession>A0ABQ4LGS6</accession>
<protein>
    <submittedName>
        <fullName evidence="1">Uncharacterized protein</fullName>
    </submittedName>
</protein>
<dbReference type="Proteomes" id="UP000676601">
    <property type="component" value="Unassembled WGS sequence"/>
</dbReference>
<dbReference type="RefSeq" id="WP_279628456.1">
    <property type="nucleotide sequence ID" value="NZ_BORU01000001.1"/>
</dbReference>
<gene>
    <name evidence="1" type="ORF">J21TS7_40660</name>
</gene>
<organism evidence="1 2">
    <name type="scientific">Paenibacillus cineris</name>
    <dbReference type="NCBI Taxonomy" id="237530"/>
    <lineage>
        <taxon>Bacteria</taxon>
        <taxon>Bacillati</taxon>
        <taxon>Bacillota</taxon>
        <taxon>Bacilli</taxon>
        <taxon>Bacillales</taxon>
        <taxon>Paenibacillaceae</taxon>
        <taxon>Paenibacillus</taxon>
    </lineage>
</organism>
<proteinExistence type="predicted"/>
<dbReference type="NCBIfam" id="NF041642">
    <property type="entry name" value="RAxF_45"/>
    <property type="match status" value="1"/>
</dbReference>
<dbReference type="EMBL" id="BORU01000001">
    <property type="protein sequence ID" value="GIO55748.1"/>
    <property type="molecule type" value="Genomic_DNA"/>
</dbReference>
<dbReference type="InterPro" id="IPR048146">
    <property type="entry name" value="RAxF_45-like"/>
</dbReference>
<comment type="caution">
    <text evidence="1">The sequence shown here is derived from an EMBL/GenBank/DDBJ whole genome shotgun (WGS) entry which is preliminary data.</text>
</comment>
<keyword evidence="2" id="KW-1185">Reference proteome</keyword>
<evidence type="ECO:0000313" key="1">
    <source>
        <dbReference type="EMBL" id="GIO55748.1"/>
    </source>
</evidence>
<sequence length="49" mass="5615">MVRNFGNDRINQLPMILSGIFYRVPVNGIRLSIFNNPVVLQNCEMPLLP</sequence>
<evidence type="ECO:0000313" key="2">
    <source>
        <dbReference type="Proteomes" id="UP000676601"/>
    </source>
</evidence>